<dbReference type="GO" id="GO:0006952">
    <property type="term" value="P:defense response"/>
    <property type="evidence" value="ECO:0007669"/>
    <property type="project" value="UniProtKB-KW"/>
</dbReference>
<dbReference type="InterPro" id="IPR004326">
    <property type="entry name" value="Mlo"/>
</dbReference>
<dbReference type="GO" id="GO:0016020">
    <property type="term" value="C:membrane"/>
    <property type="evidence" value="ECO:0007669"/>
    <property type="project" value="UniProtKB-SubCell"/>
</dbReference>
<evidence type="ECO:0008006" key="10">
    <source>
        <dbReference type="Google" id="ProtNLM"/>
    </source>
</evidence>
<keyword evidence="6" id="KW-0472">Membrane</keyword>
<feature type="compositionally biased region" description="Polar residues" evidence="8">
    <location>
        <begin position="61"/>
        <end position="77"/>
    </location>
</feature>
<dbReference type="EMBL" id="LR721787">
    <property type="protein sequence ID" value="VVW81871.1"/>
    <property type="molecule type" value="Genomic_DNA"/>
</dbReference>
<protein>
    <recommendedName>
        <fullName evidence="10">MLO-like protein</fullName>
    </recommendedName>
</protein>
<evidence type="ECO:0000256" key="4">
    <source>
        <dbReference type="ARBA" id="ARBA00022821"/>
    </source>
</evidence>
<name>A0A5K1GXU3_9MAGN</name>
<organism evidence="9">
    <name type="scientific">Nymphaea colorata</name>
    <name type="common">pocket water lily</name>
    <dbReference type="NCBI Taxonomy" id="210225"/>
    <lineage>
        <taxon>Eukaryota</taxon>
        <taxon>Viridiplantae</taxon>
        <taxon>Streptophyta</taxon>
        <taxon>Embryophyta</taxon>
        <taxon>Tracheophyta</taxon>
        <taxon>Spermatophyta</taxon>
        <taxon>Magnoliopsida</taxon>
        <taxon>Nymphaeales</taxon>
        <taxon>Nymphaeaceae</taxon>
        <taxon>Nymphaea</taxon>
    </lineage>
</organism>
<comment type="subcellular location">
    <subcellularLocation>
        <location evidence="1">Membrane</location>
        <topology evidence="1">Multi-pass membrane protein</topology>
    </subcellularLocation>
</comment>
<gene>
    <name evidence="9" type="ORF">NYM_LOCUS28295</name>
</gene>
<keyword evidence="7" id="KW-0568">Pathogenesis-related protein</keyword>
<evidence type="ECO:0000256" key="8">
    <source>
        <dbReference type="SAM" id="MobiDB-lite"/>
    </source>
</evidence>
<evidence type="ECO:0000256" key="6">
    <source>
        <dbReference type="ARBA" id="ARBA00023136"/>
    </source>
</evidence>
<dbReference type="AlphaFoldDB" id="A0A5K1GXU3"/>
<comment type="similarity">
    <text evidence="2">Belongs to the MLO family.</text>
</comment>
<feature type="compositionally biased region" description="Acidic residues" evidence="8">
    <location>
        <begin position="81"/>
        <end position="100"/>
    </location>
</feature>
<evidence type="ECO:0000313" key="9">
    <source>
        <dbReference type="EMBL" id="VVW81871.1"/>
    </source>
</evidence>
<keyword evidence="3" id="KW-0812">Transmembrane</keyword>
<keyword evidence="5" id="KW-1133">Transmembrane helix</keyword>
<accession>A0A5K1GXU3</accession>
<feature type="region of interest" description="Disordered" evidence="8">
    <location>
        <begin position="57"/>
        <end position="100"/>
    </location>
</feature>
<sequence length="107" mass="12465">MGSKFKKALISENVRESLHGWRKRVKRKTRKHHPEARFGAVRSTSFKTVVEEMHADDSIHQSEITSPNENEFSLQENNRPEDDDPSFDEPIYDTYSDEDDELCLLSP</sequence>
<evidence type="ECO:0000256" key="1">
    <source>
        <dbReference type="ARBA" id="ARBA00004141"/>
    </source>
</evidence>
<evidence type="ECO:0000256" key="5">
    <source>
        <dbReference type="ARBA" id="ARBA00022989"/>
    </source>
</evidence>
<reference evidence="9" key="1">
    <citation type="submission" date="2019-09" db="EMBL/GenBank/DDBJ databases">
        <authorList>
            <person name="Zhang L."/>
        </authorList>
    </citation>
    <scope>NUCLEOTIDE SEQUENCE</scope>
</reference>
<evidence type="ECO:0000256" key="3">
    <source>
        <dbReference type="ARBA" id="ARBA00022692"/>
    </source>
</evidence>
<keyword evidence="4" id="KW-0611">Plant defense</keyword>
<dbReference type="Pfam" id="PF03094">
    <property type="entry name" value="Mlo"/>
    <property type="match status" value="1"/>
</dbReference>
<evidence type="ECO:0000256" key="2">
    <source>
        <dbReference type="ARBA" id="ARBA00006574"/>
    </source>
</evidence>
<evidence type="ECO:0000256" key="7">
    <source>
        <dbReference type="ARBA" id="ARBA00023265"/>
    </source>
</evidence>
<proteinExistence type="inferred from homology"/>